<dbReference type="PANTHER" id="PTHR40274:SF3">
    <property type="entry name" value="VIRGINIAMYCIN B LYASE"/>
    <property type="match status" value="1"/>
</dbReference>
<feature type="region of interest" description="Disordered" evidence="1">
    <location>
        <begin position="193"/>
        <end position="236"/>
    </location>
</feature>
<name>A0ABU4BZ89_RHOGO</name>
<feature type="compositionally biased region" description="Basic and acidic residues" evidence="1">
    <location>
        <begin position="226"/>
        <end position="236"/>
    </location>
</feature>
<accession>A0ABU4BZ89</accession>
<reference evidence="2 3" key="1">
    <citation type="submission" date="2023-10" db="EMBL/GenBank/DDBJ databases">
        <title>Development of a sustainable strategy for remediation of hydrocarbon-contaminated territories based on the waste exchange concept.</title>
        <authorList>
            <person name="Krivoruchko A."/>
        </authorList>
    </citation>
    <scope>NUCLEOTIDE SEQUENCE [LARGE SCALE GENOMIC DNA]</scope>
    <source>
        <strain evidence="2 3">IEGM 1203</strain>
    </source>
</reference>
<dbReference type="Gene3D" id="2.130.10.10">
    <property type="entry name" value="YVTN repeat-like/Quinoprotein amine dehydrogenase"/>
    <property type="match status" value="1"/>
</dbReference>
<dbReference type="Pfam" id="PF24684">
    <property type="entry name" value="Vgb_lyase"/>
    <property type="match status" value="1"/>
</dbReference>
<keyword evidence="3" id="KW-1185">Reference proteome</keyword>
<evidence type="ECO:0000313" key="3">
    <source>
        <dbReference type="Proteomes" id="UP001185927"/>
    </source>
</evidence>
<dbReference type="InterPro" id="IPR015943">
    <property type="entry name" value="WD40/YVTN_repeat-like_dom_sf"/>
</dbReference>
<dbReference type="SUPFAM" id="SSF101898">
    <property type="entry name" value="NHL repeat"/>
    <property type="match status" value="1"/>
</dbReference>
<dbReference type="PANTHER" id="PTHR40274">
    <property type="entry name" value="VIRGINIAMYCIN B LYASE"/>
    <property type="match status" value="1"/>
</dbReference>
<sequence>MTKLGRPDAMTHHTDDTIVQEISVTDTGAGPYGITTGSDRALRLTLAHSGEIARLTVDGVIDRWPAGPAGCRPTIITSGVDDAVWFTRSGDDHIGRATTDGVVTEFELPSGSGPFGICAGPDDAMWFTEMNTDRIGRLTPDGENGQALTAFERSQVLTVGNSGKNADPAICQIWARTRRGKLSVFAVEHVSHRCRGRTKPRTPTNSDTSTERGPRTPRRRILTGLDMEHHQTPRAH</sequence>
<dbReference type="InterPro" id="IPR051344">
    <property type="entry name" value="Vgb"/>
</dbReference>
<evidence type="ECO:0000313" key="2">
    <source>
        <dbReference type="EMBL" id="MDV6269318.1"/>
    </source>
</evidence>
<dbReference type="EMBL" id="JAWLKB010000010">
    <property type="protein sequence ID" value="MDV6269318.1"/>
    <property type="molecule type" value="Genomic_DNA"/>
</dbReference>
<dbReference type="RefSeq" id="WP_317543795.1">
    <property type="nucleotide sequence ID" value="NZ_JAWLKB010000010.1"/>
</dbReference>
<evidence type="ECO:0008006" key="4">
    <source>
        <dbReference type="Google" id="ProtNLM"/>
    </source>
</evidence>
<proteinExistence type="predicted"/>
<protein>
    <recommendedName>
        <fullName evidence="4">Virginiamycin B lyase</fullName>
    </recommendedName>
</protein>
<evidence type="ECO:0000256" key="1">
    <source>
        <dbReference type="SAM" id="MobiDB-lite"/>
    </source>
</evidence>
<dbReference type="Proteomes" id="UP001185927">
    <property type="component" value="Unassembled WGS sequence"/>
</dbReference>
<comment type="caution">
    <text evidence="2">The sequence shown here is derived from an EMBL/GenBank/DDBJ whole genome shotgun (WGS) entry which is preliminary data.</text>
</comment>
<gene>
    <name evidence="2" type="ORF">R3Q16_22130</name>
</gene>
<organism evidence="2 3">
    <name type="scientific">Rhodococcus globerulus</name>
    <dbReference type="NCBI Taxonomy" id="33008"/>
    <lineage>
        <taxon>Bacteria</taxon>
        <taxon>Bacillati</taxon>
        <taxon>Actinomycetota</taxon>
        <taxon>Actinomycetes</taxon>
        <taxon>Mycobacteriales</taxon>
        <taxon>Nocardiaceae</taxon>
        <taxon>Rhodococcus</taxon>
    </lineage>
</organism>